<evidence type="ECO:0000313" key="3">
    <source>
        <dbReference type="Proteomes" id="UP000054266"/>
    </source>
</evidence>
<proteinExistence type="predicted"/>
<dbReference type="PANTHER" id="PTHR21310:SF48">
    <property type="entry name" value="AMINOGLYCOSIDE PHOSPHOTRANSFERASE DOMAIN-CONTAINING PROTEIN"/>
    <property type="match status" value="1"/>
</dbReference>
<dbReference type="Pfam" id="PF01636">
    <property type="entry name" value="APH"/>
    <property type="match status" value="1"/>
</dbReference>
<evidence type="ECO:0000259" key="1">
    <source>
        <dbReference type="Pfam" id="PF01636"/>
    </source>
</evidence>
<feature type="domain" description="Aminoglycoside phosphotransferase" evidence="1">
    <location>
        <begin position="89"/>
        <end position="291"/>
    </location>
</feature>
<reference evidence="2 3" key="1">
    <citation type="submission" date="2015-01" db="EMBL/GenBank/DDBJ databases">
        <title>The Genome Sequence of Capronia semiimmersa CBS27337.</title>
        <authorList>
            <consortium name="The Broad Institute Genomics Platform"/>
            <person name="Cuomo C."/>
            <person name="de Hoog S."/>
            <person name="Gorbushina A."/>
            <person name="Stielow B."/>
            <person name="Teixiera M."/>
            <person name="Abouelleil A."/>
            <person name="Chapman S.B."/>
            <person name="Priest M."/>
            <person name="Young S.K."/>
            <person name="Wortman J."/>
            <person name="Nusbaum C."/>
            <person name="Birren B."/>
        </authorList>
    </citation>
    <scope>NUCLEOTIDE SEQUENCE [LARGE SCALE GENOMIC DNA]</scope>
    <source>
        <strain evidence="2 3">CBS 27337</strain>
    </source>
</reference>
<name>A0A0D2F6E4_9EURO</name>
<dbReference type="STRING" id="5601.A0A0D2F6E4"/>
<dbReference type="InterPro" id="IPR011009">
    <property type="entry name" value="Kinase-like_dom_sf"/>
</dbReference>
<dbReference type="InterPro" id="IPR002575">
    <property type="entry name" value="Aminoglycoside_PTrfase"/>
</dbReference>
<organism evidence="2 3">
    <name type="scientific">Phialophora macrospora</name>
    <dbReference type="NCBI Taxonomy" id="1851006"/>
    <lineage>
        <taxon>Eukaryota</taxon>
        <taxon>Fungi</taxon>
        <taxon>Dikarya</taxon>
        <taxon>Ascomycota</taxon>
        <taxon>Pezizomycotina</taxon>
        <taxon>Eurotiomycetes</taxon>
        <taxon>Chaetothyriomycetidae</taxon>
        <taxon>Chaetothyriales</taxon>
        <taxon>Herpotrichiellaceae</taxon>
        <taxon>Phialophora</taxon>
    </lineage>
</organism>
<gene>
    <name evidence="2" type="ORF">PV04_10320</name>
</gene>
<sequence>MIDGFVSSCCTFLRSFLNLNPSKASPVAALRPITPVSVPYYAPAIDLPAPLPTTAEIENSDQILKDGAVKVVAVGTHFIVKYGKRLNLEEGRMMVFVQQSTRVPVPRVSALYQDNGKNFIVMEKIHGQTLQDAWDTFDDRKKQEIISHLKGYVKQIRNIQSPAGYCSLGKRPLLHPMFASPSDDYNGPFESEAKLNDALIRKCRDSPALNKKAEYYERVIPKVFVGHPPILTHGDLQQKNIMIRTGSTVNIVLLDWESAGWYPSYWEYVNTIFASWFESDWFRWVDDFLEPFPNEYAWYAMLAQEIGY</sequence>
<dbReference type="AlphaFoldDB" id="A0A0D2F6E4"/>
<dbReference type="Proteomes" id="UP000054266">
    <property type="component" value="Unassembled WGS sequence"/>
</dbReference>
<accession>A0A0D2F6E4</accession>
<dbReference type="InterPro" id="IPR051678">
    <property type="entry name" value="AGP_Transferase"/>
</dbReference>
<dbReference type="SUPFAM" id="SSF56112">
    <property type="entry name" value="Protein kinase-like (PK-like)"/>
    <property type="match status" value="1"/>
</dbReference>
<dbReference type="CDD" id="cd05120">
    <property type="entry name" value="APH_ChoK_like"/>
    <property type="match status" value="1"/>
</dbReference>
<dbReference type="EMBL" id="KN846962">
    <property type="protein sequence ID" value="KIW63488.1"/>
    <property type="molecule type" value="Genomic_DNA"/>
</dbReference>
<dbReference type="HOGENOM" id="CLU_021768_5_1_1"/>
<evidence type="ECO:0000313" key="2">
    <source>
        <dbReference type="EMBL" id="KIW63488.1"/>
    </source>
</evidence>
<dbReference type="PANTHER" id="PTHR21310">
    <property type="entry name" value="AMINOGLYCOSIDE PHOSPHOTRANSFERASE-RELATED-RELATED"/>
    <property type="match status" value="1"/>
</dbReference>
<keyword evidence="3" id="KW-1185">Reference proteome</keyword>
<protein>
    <recommendedName>
        <fullName evidence="1">Aminoglycoside phosphotransferase domain-containing protein</fullName>
    </recommendedName>
</protein>
<dbReference type="Gene3D" id="3.90.1200.10">
    <property type="match status" value="1"/>
</dbReference>